<comment type="similarity">
    <text evidence="1">Belongs to the UPF0065 (bug) family.</text>
</comment>
<evidence type="ECO:0000313" key="3">
    <source>
        <dbReference type="EMBL" id="MEJ8812930.1"/>
    </source>
</evidence>
<dbReference type="PANTHER" id="PTHR42928:SF5">
    <property type="entry name" value="BLR1237 PROTEIN"/>
    <property type="match status" value="1"/>
</dbReference>
<dbReference type="CDD" id="cd07012">
    <property type="entry name" value="PBP2_Bug_TTT"/>
    <property type="match status" value="1"/>
</dbReference>
<name>A0ABU8VIU8_9BURK</name>
<dbReference type="Proteomes" id="UP001365846">
    <property type="component" value="Unassembled WGS sequence"/>
</dbReference>
<accession>A0ABU8VIU8</accession>
<dbReference type="RefSeq" id="WP_340358167.1">
    <property type="nucleotide sequence ID" value="NZ_JBBKZU010000007.1"/>
</dbReference>
<dbReference type="Gene3D" id="3.40.190.10">
    <property type="entry name" value="Periplasmic binding protein-like II"/>
    <property type="match status" value="1"/>
</dbReference>
<feature type="chain" id="PRO_5046159662" evidence="2">
    <location>
        <begin position="27"/>
        <end position="326"/>
    </location>
</feature>
<sequence>MNSPKSFRAACALVLATLLGPVAAPAASAAVAWPERPVKLVVPYPAGAGADTTARLVGEKLSARLGQPIVIENRPGAATNIAMEWVVHQPADGYTLFFALPTVVQNPYLYKLRFDPRAELRPVAKLTEVSFVLLASSEFPARSVPELLKLAAEKPGQVSCGSPGATPGLGCELLKSRGKVDITVVPYKGNAPALTDLAGGQINLLFDLVSSAKPHVAAGRVRAIATTNSKRGDPQFPELPTVAETLPGFELTAWQGVMVPARTPDAVVQRLERELAAVMADPDVQARLAGNGLTPSFEDAAHFRQTLAREFTRYEKLIRETGMKGE</sequence>
<dbReference type="InterPro" id="IPR042100">
    <property type="entry name" value="Bug_dom1"/>
</dbReference>
<proteinExistence type="inferred from homology"/>
<dbReference type="Pfam" id="PF03401">
    <property type="entry name" value="TctC"/>
    <property type="match status" value="1"/>
</dbReference>
<feature type="signal peptide" evidence="2">
    <location>
        <begin position="1"/>
        <end position="26"/>
    </location>
</feature>
<organism evidence="3 4">
    <name type="scientific">Variovorax ureilyticus</name>
    <dbReference type="NCBI Taxonomy" id="1836198"/>
    <lineage>
        <taxon>Bacteria</taxon>
        <taxon>Pseudomonadati</taxon>
        <taxon>Pseudomonadota</taxon>
        <taxon>Betaproteobacteria</taxon>
        <taxon>Burkholderiales</taxon>
        <taxon>Comamonadaceae</taxon>
        <taxon>Variovorax</taxon>
    </lineage>
</organism>
<evidence type="ECO:0000256" key="2">
    <source>
        <dbReference type="SAM" id="SignalP"/>
    </source>
</evidence>
<protein>
    <submittedName>
        <fullName evidence="3">Tripartite tricarboxylate transporter substrate binding protein</fullName>
    </submittedName>
</protein>
<dbReference type="PIRSF" id="PIRSF017082">
    <property type="entry name" value="YflP"/>
    <property type="match status" value="1"/>
</dbReference>
<dbReference type="PANTHER" id="PTHR42928">
    <property type="entry name" value="TRICARBOXYLATE-BINDING PROTEIN"/>
    <property type="match status" value="1"/>
</dbReference>
<evidence type="ECO:0000313" key="4">
    <source>
        <dbReference type="Proteomes" id="UP001365846"/>
    </source>
</evidence>
<reference evidence="3 4" key="1">
    <citation type="submission" date="2024-03" db="EMBL/GenBank/DDBJ databases">
        <title>Novel species of the genus Variovorax.</title>
        <authorList>
            <person name="Liu Q."/>
            <person name="Xin Y.-H."/>
        </authorList>
    </citation>
    <scope>NUCLEOTIDE SEQUENCE [LARGE SCALE GENOMIC DNA]</scope>
    <source>
        <strain evidence="3 4">KACC 18899</strain>
    </source>
</reference>
<dbReference type="Gene3D" id="3.40.190.150">
    <property type="entry name" value="Bordetella uptake gene, domain 1"/>
    <property type="match status" value="1"/>
</dbReference>
<evidence type="ECO:0000256" key="1">
    <source>
        <dbReference type="ARBA" id="ARBA00006987"/>
    </source>
</evidence>
<comment type="caution">
    <text evidence="3">The sequence shown here is derived from an EMBL/GenBank/DDBJ whole genome shotgun (WGS) entry which is preliminary data.</text>
</comment>
<keyword evidence="2" id="KW-0732">Signal</keyword>
<dbReference type="InterPro" id="IPR005064">
    <property type="entry name" value="BUG"/>
</dbReference>
<gene>
    <name evidence="3" type="ORF">WKW77_17735</name>
</gene>
<keyword evidence="4" id="KW-1185">Reference proteome</keyword>
<dbReference type="EMBL" id="JBBKZU010000007">
    <property type="protein sequence ID" value="MEJ8812930.1"/>
    <property type="molecule type" value="Genomic_DNA"/>
</dbReference>
<dbReference type="SUPFAM" id="SSF53850">
    <property type="entry name" value="Periplasmic binding protein-like II"/>
    <property type="match status" value="1"/>
</dbReference>